<evidence type="ECO:0000256" key="5">
    <source>
        <dbReference type="ARBA" id="ARBA00022691"/>
    </source>
</evidence>
<dbReference type="InterPro" id="IPR004498">
    <property type="entry name" value="Ribosomal_PrmA_MeTrfase"/>
</dbReference>
<dbReference type="GO" id="GO:0008168">
    <property type="term" value="F:methyltransferase activity"/>
    <property type="evidence" value="ECO:0007669"/>
    <property type="project" value="UniProtKB-KW"/>
</dbReference>
<dbReference type="HAMAP" id="MF_00735">
    <property type="entry name" value="Methyltr_PrmA"/>
    <property type="match status" value="1"/>
</dbReference>
<dbReference type="InterPro" id="IPR050078">
    <property type="entry name" value="Ribosomal_L11_MeTrfase_PrmA"/>
</dbReference>
<dbReference type="Pfam" id="PF06325">
    <property type="entry name" value="PrmA"/>
    <property type="match status" value="1"/>
</dbReference>
<dbReference type="EMBL" id="CAKXZT010000168">
    <property type="protein sequence ID" value="CAH2408546.1"/>
    <property type="molecule type" value="Genomic_DNA"/>
</dbReference>
<evidence type="ECO:0000256" key="2">
    <source>
        <dbReference type="ARBA" id="ARBA00022490"/>
    </source>
</evidence>
<feature type="binding site" evidence="6">
    <location>
        <position position="164"/>
    </location>
    <ligand>
        <name>S-adenosyl-L-methionine</name>
        <dbReference type="ChEBI" id="CHEBI:59789"/>
    </ligand>
</feature>
<evidence type="ECO:0000313" key="7">
    <source>
        <dbReference type="EMBL" id="CAH2408546.1"/>
    </source>
</evidence>
<dbReference type="SUPFAM" id="SSF53335">
    <property type="entry name" value="S-adenosyl-L-methionine-dependent methyltransferases"/>
    <property type="match status" value="1"/>
</dbReference>
<comment type="similarity">
    <text evidence="1 6">Belongs to the methyltransferase superfamily. PrmA family.</text>
</comment>
<comment type="subcellular location">
    <subcellularLocation>
        <location evidence="6">Cytoplasm</location>
    </subcellularLocation>
</comment>
<keyword evidence="2 6" id="KW-0963">Cytoplasm</keyword>
<sequence length="319" mass="34724">MHGPESKVGASEKWEPVFGQDHAHKENRLMTQTRLYFTTGKIEADRIFAAFEAAFEDEGLPIGLVEVDEDRDIHEVSLYADGDVDAVEARTKEILAGLALSRPIAREPVPDVDWVTRSLEGLKPVRAGRFLVHGAHDRSKRHSGELAIEIEAGLAFGTGHHGTTAGCLEMLEQVVRRERPRNALDLGTGSAVLAIALARLAHIPVLATDIDQVAIKVAAANARLNHVKALVETVTAPGFHHPIFAARGPFDLIVANILARPLMRLAPEMAGHVASGGSIVLSGILDRQRDAVISAYVGQQFRHVSTLHREGWVTIHLKR</sequence>
<gene>
    <name evidence="6 7" type="primary">prmA</name>
    <name evidence="7" type="ORF">MES5069_70164</name>
</gene>
<feature type="binding site" evidence="6">
    <location>
        <position position="209"/>
    </location>
    <ligand>
        <name>S-adenosyl-L-methionine</name>
        <dbReference type="ChEBI" id="CHEBI:59789"/>
    </ligand>
</feature>
<comment type="function">
    <text evidence="6">Methylates ribosomal protein L11.</text>
</comment>
<dbReference type="CDD" id="cd02440">
    <property type="entry name" value="AdoMet_MTases"/>
    <property type="match status" value="1"/>
</dbReference>
<dbReference type="EC" id="2.1.1.-" evidence="6"/>
<keyword evidence="7" id="KW-0687">Ribonucleoprotein</keyword>
<dbReference type="GO" id="GO:0005840">
    <property type="term" value="C:ribosome"/>
    <property type="evidence" value="ECO:0007669"/>
    <property type="project" value="UniProtKB-KW"/>
</dbReference>
<dbReference type="NCBIfam" id="NF001784">
    <property type="entry name" value="PRK00517.2-1"/>
    <property type="match status" value="1"/>
</dbReference>
<evidence type="ECO:0000256" key="6">
    <source>
        <dbReference type="HAMAP-Rule" id="MF_00735"/>
    </source>
</evidence>
<dbReference type="Proteomes" id="UP001153050">
    <property type="component" value="Unassembled WGS sequence"/>
</dbReference>
<keyword evidence="3 6" id="KW-0489">Methyltransferase</keyword>
<evidence type="ECO:0000313" key="8">
    <source>
        <dbReference type="Proteomes" id="UP001153050"/>
    </source>
</evidence>
<comment type="caution">
    <text evidence="7">The sequence shown here is derived from an EMBL/GenBank/DDBJ whole genome shotgun (WGS) entry which is preliminary data.</text>
</comment>
<name>A0ABM9EI35_9HYPH</name>
<evidence type="ECO:0000256" key="4">
    <source>
        <dbReference type="ARBA" id="ARBA00022679"/>
    </source>
</evidence>
<comment type="catalytic activity">
    <reaction evidence="6">
        <text>L-lysyl-[protein] + 3 S-adenosyl-L-methionine = N(6),N(6),N(6)-trimethyl-L-lysyl-[protein] + 3 S-adenosyl-L-homocysteine + 3 H(+)</text>
        <dbReference type="Rhea" id="RHEA:54192"/>
        <dbReference type="Rhea" id="RHEA-COMP:9752"/>
        <dbReference type="Rhea" id="RHEA-COMP:13826"/>
        <dbReference type="ChEBI" id="CHEBI:15378"/>
        <dbReference type="ChEBI" id="CHEBI:29969"/>
        <dbReference type="ChEBI" id="CHEBI:57856"/>
        <dbReference type="ChEBI" id="CHEBI:59789"/>
        <dbReference type="ChEBI" id="CHEBI:61961"/>
    </reaction>
</comment>
<keyword evidence="5 6" id="KW-0949">S-adenosyl-L-methionine</keyword>
<feature type="binding site" evidence="6">
    <location>
        <position position="256"/>
    </location>
    <ligand>
        <name>S-adenosyl-L-methionine</name>
        <dbReference type="ChEBI" id="CHEBI:59789"/>
    </ligand>
</feature>
<protein>
    <recommendedName>
        <fullName evidence="6">Ribosomal protein L11 methyltransferase</fullName>
        <shortName evidence="6">L11 Mtase</shortName>
        <ecNumber evidence="6">2.1.1.-</ecNumber>
    </recommendedName>
</protein>
<dbReference type="PANTHER" id="PTHR43648">
    <property type="entry name" value="ELECTRON TRANSFER FLAVOPROTEIN BETA SUBUNIT LYSINE METHYLTRANSFERASE"/>
    <property type="match status" value="1"/>
</dbReference>
<keyword evidence="4 6" id="KW-0808">Transferase</keyword>
<evidence type="ECO:0000256" key="3">
    <source>
        <dbReference type="ARBA" id="ARBA00022603"/>
    </source>
</evidence>
<reference evidence="7 8" key="1">
    <citation type="submission" date="2022-03" db="EMBL/GenBank/DDBJ databases">
        <authorList>
            <person name="Brunel B."/>
        </authorList>
    </citation>
    <scope>NUCLEOTIDE SEQUENCE [LARGE SCALE GENOMIC DNA]</scope>
    <source>
        <strain evidence="7">STM5069sample</strain>
    </source>
</reference>
<proteinExistence type="inferred from homology"/>
<organism evidence="7 8">
    <name type="scientific">Mesorhizobium escarrei</name>
    <dbReference type="NCBI Taxonomy" id="666018"/>
    <lineage>
        <taxon>Bacteria</taxon>
        <taxon>Pseudomonadati</taxon>
        <taxon>Pseudomonadota</taxon>
        <taxon>Alphaproteobacteria</taxon>
        <taxon>Hyphomicrobiales</taxon>
        <taxon>Phyllobacteriaceae</taxon>
        <taxon>Mesorhizobium</taxon>
    </lineage>
</organism>
<feature type="binding site" evidence="6">
    <location>
        <position position="187"/>
    </location>
    <ligand>
        <name>S-adenosyl-L-methionine</name>
        <dbReference type="ChEBI" id="CHEBI:59789"/>
    </ligand>
</feature>
<dbReference type="InterPro" id="IPR029063">
    <property type="entry name" value="SAM-dependent_MTases_sf"/>
</dbReference>
<keyword evidence="8" id="KW-1185">Reference proteome</keyword>
<accession>A0ABM9EI35</accession>
<dbReference type="Gene3D" id="3.40.50.150">
    <property type="entry name" value="Vaccinia Virus protein VP39"/>
    <property type="match status" value="1"/>
</dbReference>
<dbReference type="PANTHER" id="PTHR43648:SF1">
    <property type="entry name" value="ELECTRON TRANSFER FLAVOPROTEIN BETA SUBUNIT LYSINE METHYLTRANSFERASE"/>
    <property type="match status" value="1"/>
</dbReference>
<dbReference type="GO" id="GO:0032259">
    <property type="term" value="P:methylation"/>
    <property type="evidence" value="ECO:0007669"/>
    <property type="project" value="UniProtKB-KW"/>
</dbReference>
<evidence type="ECO:0000256" key="1">
    <source>
        <dbReference type="ARBA" id="ARBA00009741"/>
    </source>
</evidence>
<keyword evidence="7" id="KW-0689">Ribosomal protein</keyword>